<protein>
    <submittedName>
        <fullName evidence="1">Sulfur carrier protein ThiS</fullName>
    </submittedName>
</protein>
<sequence length="66" mass="7223">MQIQVNGEPREVAEGATLSSLVADLRLEGSRYAIEVNEELVPRSEHARHRLQEGDRVEVVQAIGGG</sequence>
<dbReference type="PANTHER" id="PTHR34472:SF1">
    <property type="entry name" value="SULFUR CARRIER PROTEIN THIS"/>
    <property type="match status" value="1"/>
</dbReference>
<name>A0A7C5N374_9GAMM</name>
<dbReference type="AlphaFoldDB" id="A0A7C5N374"/>
<dbReference type="InterPro" id="IPR003749">
    <property type="entry name" value="ThiS/MoaD-like"/>
</dbReference>
<evidence type="ECO:0000313" key="1">
    <source>
        <dbReference type="EMBL" id="HHH13543.1"/>
    </source>
</evidence>
<proteinExistence type="predicted"/>
<dbReference type="NCBIfam" id="TIGR01683">
    <property type="entry name" value="thiS"/>
    <property type="match status" value="1"/>
</dbReference>
<organism evidence="1">
    <name type="scientific">Thiolapillus brandeum</name>
    <dbReference type="NCBI Taxonomy" id="1076588"/>
    <lineage>
        <taxon>Bacteria</taxon>
        <taxon>Pseudomonadati</taxon>
        <taxon>Pseudomonadota</taxon>
        <taxon>Gammaproteobacteria</taxon>
        <taxon>Chromatiales</taxon>
        <taxon>Sedimenticolaceae</taxon>
        <taxon>Thiolapillus</taxon>
    </lineage>
</organism>
<reference evidence="1" key="1">
    <citation type="journal article" date="2020" name="mSystems">
        <title>Genome- and Community-Level Interaction Insights into Carbon Utilization and Element Cycling Functions of Hydrothermarchaeota in Hydrothermal Sediment.</title>
        <authorList>
            <person name="Zhou Z."/>
            <person name="Liu Y."/>
            <person name="Xu W."/>
            <person name="Pan J."/>
            <person name="Luo Z.H."/>
            <person name="Li M."/>
        </authorList>
    </citation>
    <scope>NUCLEOTIDE SEQUENCE [LARGE SCALE GENOMIC DNA]</scope>
    <source>
        <strain evidence="1">HyVt-535</strain>
    </source>
</reference>
<dbReference type="Proteomes" id="UP000886100">
    <property type="component" value="Unassembled WGS sequence"/>
</dbReference>
<dbReference type="CDD" id="cd00565">
    <property type="entry name" value="Ubl_ThiS"/>
    <property type="match status" value="1"/>
</dbReference>
<comment type="caution">
    <text evidence="1">The sequence shown here is derived from an EMBL/GenBank/DDBJ whole genome shotgun (WGS) entry which is preliminary data.</text>
</comment>
<dbReference type="EMBL" id="DROM01000290">
    <property type="protein sequence ID" value="HHH13543.1"/>
    <property type="molecule type" value="Genomic_DNA"/>
</dbReference>
<dbReference type="InterPro" id="IPR016155">
    <property type="entry name" value="Mopterin_synth/thiamin_S_b"/>
</dbReference>
<gene>
    <name evidence="1" type="primary">thiS</name>
    <name evidence="1" type="ORF">ENJ98_04845</name>
</gene>
<dbReference type="Gene3D" id="3.10.20.30">
    <property type="match status" value="1"/>
</dbReference>
<dbReference type="PANTHER" id="PTHR34472">
    <property type="entry name" value="SULFUR CARRIER PROTEIN THIS"/>
    <property type="match status" value="1"/>
</dbReference>
<dbReference type="InterPro" id="IPR010035">
    <property type="entry name" value="Thi_S"/>
</dbReference>
<accession>A0A7C5N374</accession>
<dbReference type="Pfam" id="PF02597">
    <property type="entry name" value="ThiS"/>
    <property type="match status" value="1"/>
</dbReference>
<dbReference type="SUPFAM" id="SSF54285">
    <property type="entry name" value="MoaD/ThiS"/>
    <property type="match status" value="1"/>
</dbReference>
<dbReference type="InterPro" id="IPR012675">
    <property type="entry name" value="Beta-grasp_dom_sf"/>
</dbReference>